<dbReference type="Proteomes" id="UP000077628">
    <property type="component" value="Unassembled WGS sequence"/>
</dbReference>
<dbReference type="RefSeq" id="WP_064030581.1">
    <property type="nucleotide sequence ID" value="NZ_LUUK01000191.1"/>
</dbReference>
<proteinExistence type="predicted"/>
<dbReference type="OrthoDB" id="5563826at2"/>
<evidence type="ECO:0000313" key="1">
    <source>
        <dbReference type="EMBL" id="OAI15658.1"/>
    </source>
</evidence>
<dbReference type="GO" id="GO:0032259">
    <property type="term" value="P:methylation"/>
    <property type="evidence" value="ECO:0007669"/>
    <property type="project" value="UniProtKB-KW"/>
</dbReference>
<accession>A0A177NC89</accession>
<dbReference type="Pfam" id="PF06080">
    <property type="entry name" value="DUF938"/>
    <property type="match status" value="1"/>
</dbReference>
<keyword evidence="2" id="KW-1185">Reference proteome</keyword>
<dbReference type="Gene3D" id="3.40.50.150">
    <property type="entry name" value="Vaccinia Virus protein VP39"/>
    <property type="match status" value="1"/>
</dbReference>
<dbReference type="InterPro" id="IPR029063">
    <property type="entry name" value="SAM-dependent_MTases_sf"/>
</dbReference>
<keyword evidence="1" id="KW-0808">Transferase</keyword>
<dbReference type="AlphaFoldDB" id="A0A177NC89"/>
<dbReference type="GO" id="GO:0008168">
    <property type="term" value="F:methyltransferase activity"/>
    <property type="evidence" value="ECO:0007669"/>
    <property type="project" value="UniProtKB-KW"/>
</dbReference>
<dbReference type="STRING" id="702114.A1355_00480"/>
<gene>
    <name evidence="1" type="ORF">A1355_00480</name>
</gene>
<keyword evidence="1" id="KW-0489">Methyltransferase</keyword>
<dbReference type="InterPro" id="IPR010342">
    <property type="entry name" value="DUF938"/>
</dbReference>
<dbReference type="SUPFAM" id="SSF53335">
    <property type="entry name" value="S-adenosyl-L-methionine-dependent methyltransferases"/>
    <property type="match status" value="1"/>
</dbReference>
<dbReference type="PANTHER" id="PTHR20974:SF0">
    <property type="entry name" value="UPF0585 PROTEIN CG18661"/>
    <property type="match status" value="1"/>
</dbReference>
<dbReference type="PANTHER" id="PTHR20974">
    <property type="entry name" value="UPF0585 PROTEIN CG18661"/>
    <property type="match status" value="1"/>
</dbReference>
<comment type="caution">
    <text evidence="1">The sequence shown here is derived from an EMBL/GenBank/DDBJ whole genome shotgun (WGS) entry which is preliminary data.</text>
</comment>
<sequence>MTAKPFSQACENNKDSILQVLKTAFTEPATVWEIGSGTGQHACHFARHLPHLEWQPTDRAEHLPGIALWRDEAGLDNLRPALALDVTDAIWPCNGIDALFSANTLHIMGHAEVEVLFQKLRIHLSPVATACFYGPFNYQGRYTSDSNARFDEWLKQRDPRSGIKDYEWIADLAAAAGLTVTDDVEMPANNRTLVFRTG</sequence>
<organism evidence="1 2">
    <name type="scientific">Methylomonas koyamae</name>
    <dbReference type="NCBI Taxonomy" id="702114"/>
    <lineage>
        <taxon>Bacteria</taxon>
        <taxon>Pseudomonadati</taxon>
        <taxon>Pseudomonadota</taxon>
        <taxon>Gammaproteobacteria</taxon>
        <taxon>Methylococcales</taxon>
        <taxon>Methylococcaceae</taxon>
        <taxon>Methylomonas</taxon>
    </lineage>
</organism>
<protein>
    <submittedName>
        <fullName evidence="1">Methylase</fullName>
    </submittedName>
</protein>
<name>A0A177NC89_9GAMM</name>
<evidence type="ECO:0000313" key="2">
    <source>
        <dbReference type="Proteomes" id="UP000077628"/>
    </source>
</evidence>
<reference evidence="2" key="1">
    <citation type="submission" date="2016-03" db="EMBL/GenBank/DDBJ databases">
        <authorList>
            <person name="Heylen K."/>
            <person name="De Vos P."/>
            <person name="Vekeman B."/>
        </authorList>
    </citation>
    <scope>NUCLEOTIDE SEQUENCE [LARGE SCALE GENOMIC DNA]</scope>
    <source>
        <strain evidence="2">R-45383</strain>
    </source>
</reference>
<dbReference type="EMBL" id="LUUK01000191">
    <property type="protein sequence ID" value="OAI15658.1"/>
    <property type="molecule type" value="Genomic_DNA"/>
</dbReference>